<dbReference type="PANTHER" id="PTHR44307">
    <property type="entry name" value="PHOSPHOETHANOLAMINE METHYLTRANSFERASE"/>
    <property type="match status" value="1"/>
</dbReference>
<sequence length="291" mass="31548">MPDMTPGSKCPSPDVANTEQDEVWNGDDGRHWAANRERYDAMLARYTPHLLEAAEISPRERVLDIGCGAGVTTCAAARTARSGEALGVDLSWPLLDQARERAEREGQDNVRFERADAQVHSFPEASFDVAISRFGVMFFADPVAAFTNIARSLAPRGRVAFLCWQQPMENEWIVTLGAALAAHVEIPTMDEDGPGPFSLAEPERARSLLEEAGFDEVAIDPAQEPVSLGADVAEAMAFTEDMGPVRYLLAEVDPATRARALGSLREALTSHATEDGVRVGSAAWLVTARRA</sequence>
<name>A0ABU7KKL7_9ACTN</name>
<protein>
    <submittedName>
        <fullName evidence="8">Class I SAM-dependent methyltransferase</fullName>
        <ecNumber evidence="8">2.1.1.-</ecNumber>
    </submittedName>
</protein>
<dbReference type="Proteomes" id="UP001348641">
    <property type="component" value="Unassembled WGS sequence"/>
</dbReference>
<dbReference type="Pfam" id="PF13649">
    <property type="entry name" value="Methyltransf_25"/>
    <property type="match status" value="1"/>
</dbReference>
<organism evidence="8 9">
    <name type="scientific">Nocardiopsis tropica</name>
    <dbReference type="NCBI Taxonomy" id="109330"/>
    <lineage>
        <taxon>Bacteria</taxon>
        <taxon>Bacillati</taxon>
        <taxon>Actinomycetota</taxon>
        <taxon>Actinomycetes</taxon>
        <taxon>Streptosporangiales</taxon>
        <taxon>Nocardiopsidaceae</taxon>
        <taxon>Nocardiopsis</taxon>
    </lineage>
</organism>
<evidence type="ECO:0000313" key="8">
    <source>
        <dbReference type="EMBL" id="MEE2049687.1"/>
    </source>
</evidence>
<reference evidence="8 9" key="1">
    <citation type="submission" date="2023-07" db="EMBL/GenBank/DDBJ databases">
        <authorList>
            <person name="Girao M."/>
            <person name="Carvalho M.F."/>
        </authorList>
    </citation>
    <scope>NUCLEOTIDE SEQUENCE [LARGE SCALE GENOMIC DNA]</scope>
    <source>
        <strain evidence="8 9">66/93</strain>
    </source>
</reference>
<dbReference type="SUPFAM" id="SSF53335">
    <property type="entry name" value="S-adenosyl-L-methionine-dependent methyltransferases"/>
    <property type="match status" value="1"/>
</dbReference>
<evidence type="ECO:0000256" key="4">
    <source>
        <dbReference type="ARBA" id="ARBA00025707"/>
    </source>
</evidence>
<dbReference type="EC" id="2.1.1.-" evidence="8"/>
<accession>A0ABU7KKL7</accession>
<evidence type="ECO:0000256" key="3">
    <source>
        <dbReference type="ARBA" id="ARBA00022679"/>
    </source>
</evidence>
<dbReference type="EMBL" id="JAUUCC010000006">
    <property type="protein sequence ID" value="MEE2049687.1"/>
    <property type="molecule type" value="Genomic_DNA"/>
</dbReference>
<proteinExistence type="predicted"/>
<feature type="region of interest" description="Disordered" evidence="6">
    <location>
        <begin position="1"/>
        <end position="28"/>
    </location>
</feature>
<comment type="catalytic activity">
    <reaction evidence="5">
        <text>phosphoethanolamine + S-adenosyl-L-methionine = N-methylethanolamine phosphate + S-adenosyl-L-homocysteine + H(+)</text>
        <dbReference type="Rhea" id="RHEA:20365"/>
        <dbReference type="ChEBI" id="CHEBI:15378"/>
        <dbReference type="ChEBI" id="CHEBI:57781"/>
        <dbReference type="ChEBI" id="CHEBI:57856"/>
        <dbReference type="ChEBI" id="CHEBI:58190"/>
        <dbReference type="ChEBI" id="CHEBI:59789"/>
        <dbReference type="EC" id="2.1.1.103"/>
    </reaction>
    <physiologicalReaction direction="left-to-right" evidence="5">
        <dbReference type="Rhea" id="RHEA:20366"/>
    </physiologicalReaction>
</comment>
<comment type="caution">
    <text evidence="8">The sequence shown here is derived from an EMBL/GenBank/DDBJ whole genome shotgun (WGS) entry which is preliminary data.</text>
</comment>
<evidence type="ECO:0000256" key="2">
    <source>
        <dbReference type="ARBA" id="ARBA00022603"/>
    </source>
</evidence>
<comment type="pathway">
    <text evidence="1">Lipid metabolism.</text>
</comment>
<dbReference type="InterPro" id="IPR029063">
    <property type="entry name" value="SAM-dependent_MTases_sf"/>
</dbReference>
<dbReference type="PANTHER" id="PTHR44307:SF2">
    <property type="entry name" value="PHOSPHOETHANOLAMINE METHYLTRANSFERASE ISOFORM X1"/>
    <property type="match status" value="1"/>
</dbReference>
<keyword evidence="3 8" id="KW-0808">Transferase</keyword>
<evidence type="ECO:0000256" key="6">
    <source>
        <dbReference type="SAM" id="MobiDB-lite"/>
    </source>
</evidence>
<comment type="pathway">
    <text evidence="4">Phospholipid metabolism.</text>
</comment>
<feature type="domain" description="Methyltransferase" evidence="7">
    <location>
        <begin position="62"/>
        <end position="157"/>
    </location>
</feature>
<dbReference type="CDD" id="cd02440">
    <property type="entry name" value="AdoMet_MTases"/>
    <property type="match status" value="1"/>
</dbReference>
<evidence type="ECO:0000313" key="9">
    <source>
        <dbReference type="Proteomes" id="UP001348641"/>
    </source>
</evidence>
<dbReference type="GO" id="GO:0008168">
    <property type="term" value="F:methyltransferase activity"/>
    <property type="evidence" value="ECO:0007669"/>
    <property type="project" value="UniProtKB-KW"/>
</dbReference>
<evidence type="ECO:0000256" key="5">
    <source>
        <dbReference type="ARBA" id="ARBA00047622"/>
    </source>
</evidence>
<dbReference type="Gene3D" id="3.40.50.150">
    <property type="entry name" value="Vaccinia Virus protein VP39"/>
    <property type="match status" value="1"/>
</dbReference>
<evidence type="ECO:0000256" key="1">
    <source>
        <dbReference type="ARBA" id="ARBA00005189"/>
    </source>
</evidence>
<evidence type="ECO:0000259" key="7">
    <source>
        <dbReference type="Pfam" id="PF13649"/>
    </source>
</evidence>
<dbReference type="GO" id="GO:0032259">
    <property type="term" value="P:methylation"/>
    <property type="evidence" value="ECO:0007669"/>
    <property type="project" value="UniProtKB-KW"/>
</dbReference>
<dbReference type="RefSeq" id="WP_330156949.1">
    <property type="nucleotide sequence ID" value="NZ_BAAAJA010000005.1"/>
</dbReference>
<gene>
    <name evidence="8" type="ORF">Q8A49_04180</name>
</gene>
<dbReference type="InterPro" id="IPR041698">
    <property type="entry name" value="Methyltransf_25"/>
</dbReference>
<keyword evidence="2 8" id="KW-0489">Methyltransferase</keyword>